<dbReference type="GO" id="GO:0016042">
    <property type="term" value="P:lipid catabolic process"/>
    <property type="evidence" value="ECO:0007669"/>
    <property type="project" value="UniProtKB-KW"/>
</dbReference>
<evidence type="ECO:0000313" key="6">
    <source>
        <dbReference type="Proteomes" id="UP000807115"/>
    </source>
</evidence>
<reference evidence="5" key="2">
    <citation type="submission" date="2020-10" db="EMBL/GenBank/DDBJ databases">
        <authorList>
            <person name="Cooper E.A."/>
            <person name="Brenton Z.W."/>
            <person name="Flinn B.S."/>
            <person name="Jenkins J."/>
            <person name="Shu S."/>
            <person name="Flowers D."/>
            <person name="Luo F."/>
            <person name="Wang Y."/>
            <person name="Xia P."/>
            <person name="Barry K."/>
            <person name="Daum C."/>
            <person name="Lipzen A."/>
            <person name="Yoshinaga Y."/>
            <person name="Schmutz J."/>
            <person name="Saski C."/>
            <person name="Vermerris W."/>
            <person name="Kresovich S."/>
        </authorList>
    </citation>
    <scope>NUCLEOTIDE SEQUENCE</scope>
</reference>
<keyword evidence="4" id="KW-0732">Signal</keyword>
<dbReference type="AlphaFoldDB" id="A0A921QTH4"/>
<dbReference type="PANTHER" id="PTHR45648">
    <property type="entry name" value="GDSL LIPASE/ACYLHYDROLASE FAMILY PROTEIN (AFU_ORTHOLOGUE AFUA_4G14700)"/>
    <property type="match status" value="1"/>
</dbReference>
<accession>A0A921QTH4</accession>
<dbReference type="Proteomes" id="UP000807115">
    <property type="component" value="Chromosome 6"/>
</dbReference>
<name>A0A921QTH4_SORBI</name>
<protein>
    <recommendedName>
        <fullName evidence="7">GDSL esterase/lipase</fullName>
    </recommendedName>
</protein>
<evidence type="ECO:0000256" key="3">
    <source>
        <dbReference type="ARBA" id="ARBA00022963"/>
    </source>
</evidence>
<evidence type="ECO:0000256" key="1">
    <source>
        <dbReference type="ARBA" id="ARBA00008668"/>
    </source>
</evidence>
<keyword evidence="2" id="KW-0378">Hydrolase</keyword>
<dbReference type="InterPro" id="IPR051058">
    <property type="entry name" value="GDSL_Est/Lipase"/>
</dbReference>
<dbReference type="CDD" id="cd01837">
    <property type="entry name" value="SGNH_plant_lipase_like"/>
    <property type="match status" value="1"/>
</dbReference>
<dbReference type="GO" id="GO:0016788">
    <property type="term" value="F:hydrolase activity, acting on ester bonds"/>
    <property type="evidence" value="ECO:0007669"/>
    <property type="project" value="InterPro"/>
</dbReference>
<dbReference type="EMBL" id="CM027685">
    <property type="protein sequence ID" value="KAG0527000.1"/>
    <property type="molecule type" value="Genomic_DNA"/>
</dbReference>
<keyword evidence="3" id="KW-0443">Lipid metabolism</keyword>
<dbReference type="InterPro" id="IPR036514">
    <property type="entry name" value="SGNH_hydro_sf"/>
</dbReference>
<feature type="signal peptide" evidence="4">
    <location>
        <begin position="1"/>
        <end position="27"/>
    </location>
</feature>
<comment type="caution">
    <text evidence="5">The sequence shown here is derived from an EMBL/GenBank/DDBJ whole genome shotgun (WGS) entry which is preliminary data.</text>
</comment>
<dbReference type="Gene3D" id="3.40.50.1110">
    <property type="entry name" value="SGNH hydrolase"/>
    <property type="match status" value="1"/>
</dbReference>
<sequence>MATSRGGAFVVFILIVLCSLPVQPLQACATKKRLVPAMFVFGDSLVDVGNNNHLPSVNNSCKANYPPYGVDYPGHSPTGRFSNGHNLADQLAQQLGFDESPPPFLSLKNAMARRFSRLTSTGGINFASGGSGLLNTTGGSKVCGGQVVSMAEQVGNFKSLVRTWASKKPKRKHRAAAVADLISNSLVFISVGSNDLFEYSDLLADPNHDPNVTRNDAAFLQGLVHLYAAYVKDLYAAGATKFSVVSPSLIGCCPSQRKIAKESNDTDVSGCFSTANSLSMQLFPMMDSMLQNLSENELPGMKYSLGDAIGMARYILGQTPPNSNFTTTDRPCCGSKDYGDTGCNTSVPLCGYRKSFFFWDRYHPTEAASAITATELFSGNETYVHPVNVQQLVASAASRP</sequence>
<evidence type="ECO:0008006" key="7">
    <source>
        <dbReference type="Google" id="ProtNLM"/>
    </source>
</evidence>
<keyword evidence="3" id="KW-0442">Lipid degradation</keyword>
<dbReference type="InterPro" id="IPR035669">
    <property type="entry name" value="SGNH_plant_lipase-like"/>
</dbReference>
<comment type="similarity">
    <text evidence="1">Belongs to the 'GDSL' lipolytic enzyme family.</text>
</comment>
<evidence type="ECO:0000256" key="2">
    <source>
        <dbReference type="ARBA" id="ARBA00022801"/>
    </source>
</evidence>
<feature type="chain" id="PRO_5036792765" description="GDSL esterase/lipase" evidence="4">
    <location>
        <begin position="28"/>
        <end position="400"/>
    </location>
</feature>
<proteinExistence type="inferred from homology"/>
<evidence type="ECO:0000313" key="5">
    <source>
        <dbReference type="EMBL" id="KAG0527000.1"/>
    </source>
</evidence>
<organism evidence="5 6">
    <name type="scientific">Sorghum bicolor</name>
    <name type="common">Sorghum</name>
    <name type="synonym">Sorghum vulgare</name>
    <dbReference type="NCBI Taxonomy" id="4558"/>
    <lineage>
        <taxon>Eukaryota</taxon>
        <taxon>Viridiplantae</taxon>
        <taxon>Streptophyta</taxon>
        <taxon>Embryophyta</taxon>
        <taxon>Tracheophyta</taxon>
        <taxon>Spermatophyta</taxon>
        <taxon>Magnoliopsida</taxon>
        <taxon>Liliopsida</taxon>
        <taxon>Poales</taxon>
        <taxon>Poaceae</taxon>
        <taxon>PACMAD clade</taxon>
        <taxon>Panicoideae</taxon>
        <taxon>Andropogonodae</taxon>
        <taxon>Andropogoneae</taxon>
        <taxon>Sorghinae</taxon>
        <taxon>Sorghum</taxon>
    </lineage>
</organism>
<gene>
    <name evidence="5" type="ORF">BDA96_06G194800</name>
</gene>
<dbReference type="Pfam" id="PF00657">
    <property type="entry name" value="Lipase_GDSL"/>
    <property type="match status" value="1"/>
</dbReference>
<dbReference type="InterPro" id="IPR001087">
    <property type="entry name" value="GDSL"/>
</dbReference>
<dbReference type="PANTHER" id="PTHR45648:SF57">
    <property type="entry name" value="GDSL ESTERASE_LIPASE"/>
    <property type="match status" value="1"/>
</dbReference>
<evidence type="ECO:0000256" key="4">
    <source>
        <dbReference type="SAM" id="SignalP"/>
    </source>
</evidence>
<reference evidence="5" key="1">
    <citation type="journal article" date="2019" name="BMC Genomics">
        <title>A new reference genome for Sorghum bicolor reveals high levels of sequence similarity between sweet and grain genotypes: implications for the genetics of sugar metabolism.</title>
        <authorList>
            <person name="Cooper E.A."/>
            <person name="Brenton Z.W."/>
            <person name="Flinn B.S."/>
            <person name="Jenkins J."/>
            <person name="Shu S."/>
            <person name="Flowers D."/>
            <person name="Luo F."/>
            <person name="Wang Y."/>
            <person name="Xia P."/>
            <person name="Barry K."/>
            <person name="Daum C."/>
            <person name="Lipzen A."/>
            <person name="Yoshinaga Y."/>
            <person name="Schmutz J."/>
            <person name="Saski C."/>
            <person name="Vermerris W."/>
            <person name="Kresovich S."/>
        </authorList>
    </citation>
    <scope>NUCLEOTIDE SEQUENCE</scope>
</reference>